<organism evidence="2 3">
    <name type="scientific">Gymnopus androsaceus JB14</name>
    <dbReference type="NCBI Taxonomy" id="1447944"/>
    <lineage>
        <taxon>Eukaryota</taxon>
        <taxon>Fungi</taxon>
        <taxon>Dikarya</taxon>
        <taxon>Basidiomycota</taxon>
        <taxon>Agaricomycotina</taxon>
        <taxon>Agaricomycetes</taxon>
        <taxon>Agaricomycetidae</taxon>
        <taxon>Agaricales</taxon>
        <taxon>Marasmiineae</taxon>
        <taxon>Omphalotaceae</taxon>
        <taxon>Gymnopus</taxon>
    </lineage>
</organism>
<dbReference type="OrthoDB" id="3064334at2759"/>
<evidence type="ECO:0000313" key="3">
    <source>
        <dbReference type="Proteomes" id="UP000799118"/>
    </source>
</evidence>
<protein>
    <submittedName>
        <fullName evidence="2">Uncharacterized protein</fullName>
    </submittedName>
</protein>
<dbReference type="Proteomes" id="UP000799118">
    <property type="component" value="Unassembled WGS sequence"/>
</dbReference>
<gene>
    <name evidence="2" type="ORF">BT96DRAFT_1026697</name>
</gene>
<evidence type="ECO:0000256" key="1">
    <source>
        <dbReference type="SAM" id="MobiDB-lite"/>
    </source>
</evidence>
<feature type="compositionally biased region" description="Polar residues" evidence="1">
    <location>
        <begin position="367"/>
        <end position="376"/>
    </location>
</feature>
<reference evidence="2" key="1">
    <citation type="journal article" date="2019" name="Environ. Microbiol.">
        <title>Fungal ecological strategies reflected in gene transcription - a case study of two litter decomposers.</title>
        <authorList>
            <person name="Barbi F."/>
            <person name="Kohler A."/>
            <person name="Barry K."/>
            <person name="Baskaran P."/>
            <person name="Daum C."/>
            <person name="Fauchery L."/>
            <person name="Ihrmark K."/>
            <person name="Kuo A."/>
            <person name="LaButti K."/>
            <person name="Lipzen A."/>
            <person name="Morin E."/>
            <person name="Grigoriev I.V."/>
            <person name="Henrissat B."/>
            <person name="Lindahl B."/>
            <person name="Martin F."/>
        </authorList>
    </citation>
    <scope>NUCLEOTIDE SEQUENCE</scope>
    <source>
        <strain evidence="2">JB14</strain>
    </source>
</reference>
<accession>A0A6A4GIC7</accession>
<feature type="compositionally biased region" description="Polar residues" evidence="1">
    <location>
        <begin position="389"/>
        <end position="398"/>
    </location>
</feature>
<dbReference type="AlphaFoldDB" id="A0A6A4GIC7"/>
<feature type="region of interest" description="Disordered" evidence="1">
    <location>
        <begin position="335"/>
        <end position="398"/>
    </location>
</feature>
<dbReference type="EMBL" id="ML770030">
    <property type="protein sequence ID" value="KAE9385103.1"/>
    <property type="molecule type" value="Genomic_DNA"/>
</dbReference>
<feature type="compositionally biased region" description="Basic and acidic residues" evidence="1">
    <location>
        <begin position="348"/>
        <end position="365"/>
    </location>
</feature>
<evidence type="ECO:0000313" key="2">
    <source>
        <dbReference type="EMBL" id="KAE9385103.1"/>
    </source>
</evidence>
<name>A0A6A4GIC7_9AGAR</name>
<proteinExistence type="predicted"/>
<sequence length="469" mass="52233">MSTEDLTQQISRVQLEPREFNDITPLEDEEMNRFILSVQKALSVEEADADAFSYYSTPNAPGRSGTSFTTAKKYLLGWLRVVKSFHCSITSIPISESRVIQIAHMLLPQSASTNAIDTIGLILGIRRSEMSIHSRLFLMPLRVDVHILVDMHRIFMIPSKEVLKSLQRYLLKLGSKMPREDQESFWAQLRKGSLTGFEALKDGIQRDYTLLCSPHFDDQHPLGNGVRNIHRPYQDLPPIRTHVSPFAISIHALRVLECPDSPMSFNSDKVFRTRELEDFEQIQHLVELALLGLGAADKSPVVPPVVQDHARAFTDFVTAFNQRVVACAAREQGSSKSVSSGSLTRKGSIPDDSSHHSLRSSRRDAAQQPSTPTPSTRKLGGGRTRKKPCSSSPTPASQVKENYLAAHPPTSDIDHSFKGSKLFRRFLSRSSSEGSPKSRPLVAIPRRCFSSVLFAANIHFKMGESSSGK</sequence>
<keyword evidence="3" id="KW-1185">Reference proteome</keyword>